<feature type="domain" description="RRM" evidence="3">
    <location>
        <begin position="29"/>
        <end position="106"/>
    </location>
</feature>
<organism evidence="4 5">
    <name type="scientific">Deinandra increscens subsp. villosa</name>
    <dbReference type="NCBI Taxonomy" id="3103831"/>
    <lineage>
        <taxon>Eukaryota</taxon>
        <taxon>Viridiplantae</taxon>
        <taxon>Streptophyta</taxon>
        <taxon>Embryophyta</taxon>
        <taxon>Tracheophyta</taxon>
        <taxon>Spermatophyta</taxon>
        <taxon>Magnoliopsida</taxon>
        <taxon>eudicotyledons</taxon>
        <taxon>Gunneridae</taxon>
        <taxon>Pentapetalae</taxon>
        <taxon>asterids</taxon>
        <taxon>campanulids</taxon>
        <taxon>Asterales</taxon>
        <taxon>Asteraceae</taxon>
        <taxon>Asteroideae</taxon>
        <taxon>Heliantheae alliance</taxon>
        <taxon>Madieae</taxon>
        <taxon>Madiinae</taxon>
        <taxon>Deinandra</taxon>
    </lineage>
</organism>
<reference evidence="4 5" key="1">
    <citation type="submission" date="2024-04" db="EMBL/GenBank/DDBJ databases">
        <title>The reference genome of an endangered Asteraceae, Deinandra increscens subsp. villosa, native to the Central Coast of California.</title>
        <authorList>
            <person name="Guilliams M."/>
            <person name="Hasenstab-Lehman K."/>
            <person name="Meyer R."/>
            <person name="Mcevoy S."/>
        </authorList>
    </citation>
    <scope>NUCLEOTIDE SEQUENCE [LARGE SCALE GENOMIC DNA]</scope>
    <source>
        <tissue evidence="4">Leaf</tissue>
    </source>
</reference>
<dbReference type="AlphaFoldDB" id="A0AAP0DFR7"/>
<dbReference type="Gene3D" id="3.30.70.330">
    <property type="match status" value="1"/>
</dbReference>
<dbReference type="InterPro" id="IPR012677">
    <property type="entry name" value="Nucleotide-bd_a/b_plait_sf"/>
</dbReference>
<dbReference type="PROSITE" id="PS50102">
    <property type="entry name" value="RRM"/>
    <property type="match status" value="1"/>
</dbReference>
<accession>A0AAP0DFR7</accession>
<evidence type="ECO:0000256" key="2">
    <source>
        <dbReference type="SAM" id="MobiDB-lite"/>
    </source>
</evidence>
<dbReference type="EMBL" id="JBCNJP010000012">
    <property type="protein sequence ID" value="KAK9070299.1"/>
    <property type="molecule type" value="Genomic_DNA"/>
</dbReference>
<feature type="region of interest" description="Disordered" evidence="2">
    <location>
        <begin position="393"/>
        <end position="446"/>
    </location>
</feature>
<keyword evidence="5" id="KW-1185">Reference proteome</keyword>
<feature type="compositionally biased region" description="Basic and acidic residues" evidence="2">
    <location>
        <begin position="403"/>
        <end position="413"/>
    </location>
</feature>
<evidence type="ECO:0000313" key="4">
    <source>
        <dbReference type="EMBL" id="KAK9070299.1"/>
    </source>
</evidence>
<dbReference type="Proteomes" id="UP001408789">
    <property type="component" value="Unassembled WGS sequence"/>
</dbReference>
<evidence type="ECO:0000313" key="5">
    <source>
        <dbReference type="Proteomes" id="UP001408789"/>
    </source>
</evidence>
<evidence type="ECO:0000256" key="1">
    <source>
        <dbReference type="PROSITE-ProRule" id="PRU00176"/>
    </source>
</evidence>
<feature type="region of interest" description="Disordered" evidence="2">
    <location>
        <begin position="482"/>
        <end position="509"/>
    </location>
</feature>
<dbReference type="InterPro" id="IPR035979">
    <property type="entry name" value="RBD_domain_sf"/>
</dbReference>
<dbReference type="GO" id="GO:0003723">
    <property type="term" value="F:RNA binding"/>
    <property type="evidence" value="ECO:0007669"/>
    <property type="project" value="UniProtKB-UniRule"/>
</dbReference>
<gene>
    <name evidence="4" type="ORF">SSX86_010699</name>
</gene>
<evidence type="ECO:0000259" key="3">
    <source>
        <dbReference type="PROSITE" id="PS50102"/>
    </source>
</evidence>
<name>A0AAP0DFR7_9ASTR</name>
<dbReference type="CDD" id="cd00590">
    <property type="entry name" value="RRM_SF"/>
    <property type="match status" value="1"/>
</dbReference>
<protein>
    <recommendedName>
        <fullName evidence="3">RRM domain-containing protein</fullName>
    </recommendedName>
</protein>
<sequence>MRERVRNPPRVSTPEWRTVEYRKKETKETSFFMCGFPDTIMVADFWRTFKPVGNLTDVYVARRKRYNKENYGFLRFKNVQDPAEMERRIKNTLIRGHNINANVSDVPRRPLKLPGYNQGSGVCLHNDEVQNMQEIEEGEIVERRFSPGNGHPTFASVVGGKKPDPINTSLLSPPAVMAQRKVCLPSDAGAYAKSFYNRSLIGEARDGEHLTSVKALKSEGPRLGFDVVYVGGLHVLLVFDNPSMSEEFHRTAKEQWSDFFTDLEIWKGQKLEIKRVAGLRIVGVPLSLQEDITYNVVAASMGQILWPSFTSWLIGDGNVGEVHVLTTEVKPLDGPVMIEWDGHEFEIFVKETNELWKPTFEEYDTIPEMQQFGPDNAGLTGVEEGEVWSDELSVAPEDDGPESPEKMKGHEELNGLGSSSKLDSQGAHPPRETASPTVTGDKQEDFGNCNRETCLENGEEGNCLEAFSGPITCIGPKESFSDFRPNGTKPKTNLSDPGPNGSITDDDLEVTSPWVRKHKKNLKADKREKKRELLRFREKDFLMRGGRKATIWNKLILNKHKRRKAAKAAESRNFLDEIEMLHEVGKTKELGDLIGANIGEMDDAISGAIRGEQNRNQ</sequence>
<dbReference type="SUPFAM" id="SSF54928">
    <property type="entry name" value="RNA-binding domain, RBD"/>
    <property type="match status" value="1"/>
</dbReference>
<dbReference type="InterPro" id="IPR000504">
    <property type="entry name" value="RRM_dom"/>
</dbReference>
<comment type="caution">
    <text evidence="4">The sequence shown here is derived from an EMBL/GenBank/DDBJ whole genome shotgun (WGS) entry which is preliminary data.</text>
</comment>
<proteinExistence type="predicted"/>
<keyword evidence="1" id="KW-0694">RNA-binding</keyword>